<dbReference type="Pfam" id="PF07876">
    <property type="entry name" value="Dabb"/>
    <property type="match status" value="1"/>
</dbReference>
<dbReference type="EMBL" id="RZGK01000014">
    <property type="protein sequence ID" value="KAF9694194.1"/>
    <property type="molecule type" value="Genomic_DNA"/>
</dbReference>
<evidence type="ECO:0000313" key="2">
    <source>
        <dbReference type="EMBL" id="KAF9694194.1"/>
    </source>
</evidence>
<name>A0A8H7MF94_9PLEO</name>
<dbReference type="InterPro" id="IPR011008">
    <property type="entry name" value="Dimeric_a/b-barrel"/>
</dbReference>
<dbReference type="SUPFAM" id="SSF54909">
    <property type="entry name" value="Dimeric alpha+beta barrel"/>
    <property type="match status" value="1"/>
</dbReference>
<dbReference type="OrthoDB" id="42919at2759"/>
<evidence type="ECO:0000259" key="1">
    <source>
        <dbReference type="PROSITE" id="PS51502"/>
    </source>
</evidence>
<reference evidence="2" key="2">
    <citation type="submission" date="2020-09" db="EMBL/GenBank/DDBJ databases">
        <title>Reference genome assembly for Australian Ascochyta lentis isolate Al4.</title>
        <authorList>
            <person name="Lee R.C."/>
            <person name="Farfan-Caceres L.M."/>
            <person name="Debler J.W."/>
            <person name="Williams A.H."/>
            <person name="Henares B.M."/>
        </authorList>
    </citation>
    <scope>NUCLEOTIDE SEQUENCE</scope>
    <source>
        <strain evidence="2">Al4</strain>
    </source>
</reference>
<feature type="domain" description="Stress-response A/B barrel" evidence="1">
    <location>
        <begin position="3"/>
        <end position="80"/>
    </location>
</feature>
<reference evidence="2" key="1">
    <citation type="submission" date="2018-12" db="EMBL/GenBank/DDBJ databases">
        <authorList>
            <person name="Syme R.A."/>
            <person name="Farfan-Caceres L."/>
            <person name="Lichtenzveig J."/>
        </authorList>
    </citation>
    <scope>NUCLEOTIDE SEQUENCE</scope>
    <source>
        <strain evidence="2">Al4</strain>
    </source>
</reference>
<protein>
    <recommendedName>
        <fullName evidence="1">Stress-response A/B barrel domain-containing protein</fullName>
    </recommendedName>
</protein>
<proteinExistence type="predicted"/>
<comment type="caution">
    <text evidence="2">The sequence shown here is derived from an EMBL/GenBank/DDBJ whole genome shotgun (WGS) entry which is preliminary data.</text>
</comment>
<keyword evidence="3" id="KW-1185">Reference proteome</keyword>
<sequence>MPAFQVALFKLKPDADPALVQEWLAVSRTIPEKIPCVRRLVAGQPAASFEHVAKGWDMAAFIEFDSAESVTEFHGHPAHA</sequence>
<gene>
    <name evidence="2" type="ORF">EKO04_007707</name>
</gene>
<dbReference type="Proteomes" id="UP000651452">
    <property type="component" value="Unassembled WGS sequence"/>
</dbReference>
<accession>A0A8H7MF94</accession>
<dbReference type="Gene3D" id="3.30.70.100">
    <property type="match status" value="1"/>
</dbReference>
<dbReference type="InterPro" id="IPR013097">
    <property type="entry name" value="Dabb"/>
</dbReference>
<evidence type="ECO:0000313" key="3">
    <source>
        <dbReference type="Proteomes" id="UP000651452"/>
    </source>
</evidence>
<dbReference type="PROSITE" id="PS51502">
    <property type="entry name" value="S_R_A_B_BARREL"/>
    <property type="match status" value="1"/>
</dbReference>
<organism evidence="2 3">
    <name type="scientific">Ascochyta lentis</name>
    <dbReference type="NCBI Taxonomy" id="205686"/>
    <lineage>
        <taxon>Eukaryota</taxon>
        <taxon>Fungi</taxon>
        <taxon>Dikarya</taxon>
        <taxon>Ascomycota</taxon>
        <taxon>Pezizomycotina</taxon>
        <taxon>Dothideomycetes</taxon>
        <taxon>Pleosporomycetidae</taxon>
        <taxon>Pleosporales</taxon>
        <taxon>Pleosporineae</taxon>
        <taxon>Didymellaceae</taxon>
        <taxon>Ascochyta</taxon>
    </lineage>
</organism>
<dbReference type="AlphaFoldDB" id="A0A8H7MF94"/>